<feature type="non-terminal residue" evidence="1">
    <location>
        <position position="178"/>
    </location>
</feature>
<dbReference type="AlphaFoldDB" id="X0UM82"/>
<comment type="caution">
    <text evidence="1">The sequence shown here is derived from an EMBL/GenBank/DDBJ whole genome shotgun (WGS) entry which is preliminary data.</text>
</comment>
<evidence type="ECO:0000313" key="1">
    <source>
        <dbReference type="EMBL" id="GAG01433.1"/>
    </source>
</evidence>
<dbReference type="EMBL" id="BARS01025189">
    <property type="protein sequence ID" value="GAG01433.1"/>
    <property type="molecule type" value="Genomic_DNA"/>
</dbReference>
<gene>
    <name evidence="1" type="ORF">S01H1_39847</name>
</gene>
<name>X0UM82_9ZZZZ</name>
<reference evidence="1" key="1">
    <citation type="journal article" date="2014" name="Front. Microbiol.">
        <title>High frequency of phylogenetically diverse reductive dehalogenase-homologous genes in deep subseafloor sedimentary metagenomes.</title>
        <authorList>
            <person name="Kawai M."/>
            <person name="Futagami T."/>
            <person name="Toyoda A."/>
            <person name="Takaki Y."/>
            <person name="Nishi S."/>
            <person name="Hori S."/>
            <person name="Arai W."/>
            <person name="Tsubouchi T."/>
            <person name="Morono Y."/>
            <person name="Uchiyama I."/>
            <person name="Ito T."/>
            <person name="Fujiyama A."/>
            <person name="Inagaki F."/>
            <person name="Takami H."/>
        </authorList>
    </citation>
    <scope>NUCLEOTIDE SEQUENCE</scope>
    <source>
        <strain evidence="1">Expedition CK06-06</strain>
    </source>
</reference>
<sequence length="178" mass="19971">MSPLRLLTGIPSAANGLKLLQEPKIPDIYDKDKREETITPYKPNLFERIAQFGRTFQKGAENVIQRVIEKDIPTYMEEGQSAMKLFAIRPDVALGLSEDITPEELKLTQQRWADVIKGSYPALKTPESKIAQSVSAQFLTEMAGDLLEMGTKPSTYIIWGALERAIPKIAMTAFKKFP</sequence>
<organism evidence="1">
    <name type="scientific">marine sediment metagenome</name>
    <dbReference type="NCBI Taxonomy" id="412755"/>
    <lineage>
        <taxon>unclassified sequences</taxon>
        <taxon>metagenomes</taxon>
        <taxon>ecological metagenomes</taxon>
    </lineage>
</organism>
<proteinExistence type="predicted"/>
<protein>
    <submittedName>
        <fullName evidence="1">Uncharacterized protein</fullName>
    </submittedName>
</protein>
<accession>X0UM82</accession>